<proteinExistence type="predicted"/>
<dbReference type="STRING" id="135208.A0A4Y9ZN32"/>
<feature type="region of interest" description="Disordered" evidence="1">
    <location>
        <begin position="281"/>
        <end position="333"/>
    </location>
</feature>
<keyword evidence="3" id="KW-1185">Reference proteome</keyword>
<comment type="caution">
    <text evidence="2">The sequence shown here is derived from an EMBL/GenBank/DDBJ whole genome shotgun (WGS) entry which is preliminary data.</text>
</comment>
<reference evidence="2 3" key="1">
    <citation type="submission" date="2019-02" db="EMBL/GenBank/DDBJ databases">
        <title>Genome sequencing of the rare red list fungi Hericium alpestre (H. flagellum).</title>
        <authorList>
            <person name="Buettner E."/>
            <person name="Kellner H."/>
        </authorList>
    </citation>
    <scope>NUCLEOTIDE SEQUENCE [LARGE SCALE GENOMIC DNA]</scope>
    <source>
        <strain evidence="2 3">DSM 108284</strain>
    </source>
</reference>
<accession>A0A4Y9ZN32</accession>
<feature type="compositionally biased region" description="Basic and acidic residues" evidence="1">
    <location>
        <begin position="191"/>
        <end position="205"/>
    </location>
</feature>
<evidence type="ECO:0000256" key="1">
    <source>
        <dbReference type="SAM" id="MobiDB-lite"/>
    </source>
</evidence>
<gene>
    <name evidence="2" type="ORF">EWM64_g8343</name>
</gene>
<feature type="compositionally biased region" description="Acidic residues" evidence="1">
    <location>
        <begin position="309"/>
        <end position="333"/>
    </location>
</feature>
<evidence type="ECO:0000313" key="2">
    <source>
        <dbReference type="EMBL" id="TFY75670.1"/>
    </source>
</evidence>
<dbReference type="EMBL" id="SFCI01001476">
    <property type="protein sequence ID" value="TFY75670.1"/>
    <property type="molecule type" value="Genomic_DNA"/>
</dbReference>
<feature type="region of interest" description="Disordered" evidence="1">
    <location>
        <begin position="59"/>
        <end position="142"/>
    </location>
</feature>
<feature type="compositionally biased region" description="Acidic residues" evidence="1">
    <location>
        <begin position="206"/>
        <end position="236"/>
    </location>
</feature>
<evidence type="ECO:0000313" key="3">
    <source>
        <dbReference type="Proteomes" id="UP000298061"/>
    </source>
</evidence>
<name>A0A4Y9ZN32_9AGAM</name>
<protein>
    <submittedName>
        <fullName evidence="2">Uncharacterized protein</fullName>
    </submittedName>
</protein>
<dbReference type="OrthoDB" id="2565191at2759"/>
<dbReference type="Proteomes" id="UP000298061">
    <property type="component" value="Unassembled WGS sequence"/>
</dbReference>
<sequence>MSSSHPLRRNTVHDLAALRLHPDGSRVPPNPHPAETAHILHPRLSHYTAKDARGNWIARDAAGLGTVKKKRKAVADETAEEDAEVREGLDEGGEGQGQSVAEEGDEGGPRTKSGRRRAEKRRRFESDLDFLTGGSDGVVPEAAHKTLPVPSSDFLKCIHHFASTYYASQDQLFNATREYRAQKKLRRLSRMRGDSADIKGKKRQENDEDEDEKDEDDSEDDDADEEEHDEGEEGDESMFRRRKRSFRSRSELRRDMYKMFDGSALMAIGILLQEHVAGLLEPRIPPDWDGDEAMTSEEGENSGSKGSNGEEEGAGDEDEGEDGDDQDEGSEDT</sequence>
<feature type="compositionally biased region" description="Acidic residues" evidence="1">
    <location>
        <begin position="288"/>
        <end position="300"/>
    </location>
</feature>
<feature type="compositionally biased region" description="Basic residues" evidence="1">
    <location>
        <begin position="112"/>
        <end position="123"/>
    </location>
</feature>
<dbReference type="AlphaFoldDB" id="A0A4Y9ZN32"/>
<organism evidence="2 3">
    <name type="scientific">Hericium alpestre</name>
    <dbReference type="NCBI Taxonomy" id="135208"/>
    <lineage>
        <taxon>Eukaryota</taxon>
        <taxon>Fungi</taxon>
        <taxon>Dikarya</taxon>
        <taxon>Basidiomycota</taxon>
        <taxon>Agaricomycotina</taxon>
        <taxon>Agaricomycetes</taxon>
        <taxon>Russulales</taxon>
        <taxon>Hericiaceae</taxon>
        <taxon>Hericium</taxon>
    </lineage>
</organism>
<feature type="region of interest" description="Disordered" evidence="1">
    <location>
        <begin position="184"/>
        <end position="247"/>
    </location>
</feature>